<reference evidence="2 3" key="1">
    <citation type="submission" date="2014-06" db="EMBL/GenBank/DDBJ databases">
        <title>Evolutionary Origins and Diversification of the Mycorrhizal Mutualists.</title>
        <authorList>
            <consortium name="DOE Joint Genome Institute"/>
            <consortium name="Mycorrhizal Genomics Consortium"/>
            <person name="Kohler A."/>
            <person name="Kuo A."/>
            <person name="Nagy L.G."/>
            <person name="Floudas D."/>
            <person name="Copeland A."/>
            <person name="Barry K.W."/>
            <person name="Cichocki N."/>
            <person name="Veneault-Fourrey C."/>
            <person name="LaButti K."/>
            <person name="Lindquist E.A."/>
            <person name="Lipzen A."/>
            <person name="Lundell T."/>
            <person name="Morin E."/>
            <person name="Murat C."/>
            <person name="Riley R."/>
            <person name="Ohm R."/>
            <person name="Sun H."/>
            <person name="Tunlid A."/>
            <person name="Henrissat B."/>
            <person name="Grigoriev I.V."/>
            <person name="Hibbett D.S."/>
            <person name="Martin F."/>
        </authorList>
    </citation>
    <scope>NUCLEOTIDE SEQUENCE [LARGE SCALE GENOMIC DNA]</scope>
    <source>
        <strain evidence="2 3">SS14</strain>
    </source>
</reference>
<gene>
    <name evidence="2" type="ORF">M422DRAFT_273992</name>
</gene>
<organism evidence="2 3">
    <name type="scientific">Sphaerobolus stellatus (strain SS14)</name>
    <dbReference type="NCBI Taxonomy" id="990650"/>
    <lineage>
        <taxon>Eukaryota</taxon>
        <taxon>Fungi</taxon>
        <taxon>Dikarya</taxon>
        <taxon>Basidiomycota</taxon>
        <taxon>Agaricomycotina</taxon>
        <taxon>Agaricomycetes</taxon>
        <taxon>Phallomycetidae</taxon>
        <taxon>Geastrales</taxon>
        <taxon>Sphaerobolaceae</taxon>
        <taxon>Sphaerobolus</taxon>
    </lineage>
</organism>
<dbReference type="EMBL" id="KN837435">
    <property type="protein sequence ID" value="KIJ25072.1"/>
    <property type="molecule type" value="Genomic_DNA"/>
</dbReference>
<sequence>MRVFHPNQTTWKLLYVVATVTMRIEEAQAKLHDLQLEKKNLEEHHYEATSLLVPIRRLPDEILGRVLLFGIPDVFKWNNPLHRIGTIDVLEDVDIESLYLARLYLLARSFTRLPSVETLPLHITQRSLQLSKVKLLDVYIAGRCRDKDAKWPPIADILSSSQPDENVLYALLNPSTSREHLKQLPTSTSPQWNNSLRPGQEISHLTMLNQCLPNIRQLSLNGLSFPPAYRFRNLTATFVFPKLEELFISAQPVLCSLLPCITMPELHTLSLKLDYSRLPRDALAPEITDNFARCDFPKLKALRFHSFSFKCADQLGFVLASFKRLQCLDFVNCTLLPTSFQGFLESGTILASLERITL</sequence>
<accession>A0A0C9U7K9</accession>
<evidence type="ECO:0000256" key="1">
    <source>
        <dbReference type="SAM" id="Coils"/>
    </source>
</evidence>
<evidence type="ECO:0000313" key="2">
    <source>
        <dbReference type="EMBL" id="KIJ25072.1"/>
    </source>
</evidence>
<keyword evidence="1" id="KW-0175">Coiled coil</keyword>
<dbReference type="HOGENOM" id="CLU_774267_0_0_1"/>
<proteinExistence type="predicted"/>
<dbReference type="Proteomes" id="UP000054279">
    <property type="component" value="Unassembled WGS sequence"/>
</dbReference>
<keyword evidence="3" id="KW-1185">Reference proteome</keyword>
<evidence type="ECO:0008006" key="4">
    <source>
        <dbReference type="Google" id="ProtNLM"/>
    </source>
</evidence>
<feature type="coiled-coil region" evidence="1">
    <location>
        <begin position="17"/>
        <end position="44"/>
    </location>
</feature>
<name>A0A0C9U7K9_SPHS4</name>
<dbReference type="AlphaFoldDB" id="A0A0C9U7K9"/>
<protein>
    <recommendedName>
        <fullName evidence="4">F-box domain-containing protein</fullName>
    </recommendedName>
</protein>
<evidence type="ECO:0000313" key="3">
    <source>
        <dbReference type="Proteomes" id="UP000054279"/>
    </source>
</evidence>
<dbReference type="Gene3D" id="3.80.10.10">
    <property type="entry name" value="Ribonuclease Inhibitor"/>
    <property type="match status" value="1"/>
</dbReference>
<dbReference type="InterPro" id="IPR032675">
    <property type="entry name" value="LRR_dom_sf"/>
</dbReference>